<dbReference type="InterPro" id="IPR036640">
    <property type="entry name" value="ABC1_TM_sf"/>
</dbReference>
<evidence type="ECO:0000256" key="7">
    <source>
        <dbReference type="SAM" id="Phobius"/>
    </source>
</evidence>
<feature type="transmembrane region" description="Helical" evidence="7">
    <location>
        <begin position="72"/>
        <end position="91"/>
    </location>
</feature>
<dbReference type="Pfam" id="PF00005">
    <property type="entry name" value="ABC_tran"/>
    <property type="match status" value="1"/>
</dbReference>
<accession>A0ABY5WVJ5</accession>
<dbReference type="Proteomes" id="UP001058184">
    <property type="component" value="Chromosome"/>
</dbReference>
<evidence type="ECO:0000256" key="2">
    <source>
        <dbReference type="ARBA" id="ARBA00022692"/>
    </source>
</evidence>
<dbReference type="PROSITE" id="PS00211">
    <property type="entry name" value="ABC_TRANSPORTER_1"/>
    <property type="match status" value="1"/>
</dbReference>
<dbReference type="EMBL" id="CP081078">
    <property type="protein sequence ID" value="UWQ58340.1"/>
    <property type="molecule type" value="Genomic_DNA"/>
</dbReference>
<keyword evidence="5 7" id="KW-1133">Transmembrane helix</keyword>
<gene>
    <name evidence="10" type="ORF">K3722_17940</name>
</gene>
<evidence type="ECO:0000313" key="10">
    <source>
        <dbReference type="EMBL" id="UWQ58340.1"/>
    </source>
</evidence>
<evidence type="ECO:0000256" key="5">
    <source>
        <dbReference type="ARBA" id="ARBA00022989"/>
    </source>
</evidence>
<evidence type="ECO:0000256" key="3">
    <source>
        <dbReference type="ARBA" id="ARBA00022741"/>
    </source>
</evidence>
<evidence type="ECO:0000256" key="4">
    <source>
        <dbReference type="ARBA" id="ARBA00022840"/>
    </source>
</evidence>
<keyword evidence="3" id="KW-0547">Nucleotide-binding</keyword>
<dbReference type="SUPFAM" id="SSF90123">
    <property type="entry name" value="ABC transporter transmembrane region"/>
    <property type="match status" value="1"/>
</dbReference>
<dbReference type="InterPro" id="IPR003439">
    <property type="entry name" value="ABC_transporter-like_ATP-bd"/>
</dbReference>
<dbReference type="InterPro" id="IPR003593">
    <property type="entry name" value="AAA+_ATPase"/>
</dbReference>
<dbReference type="PANTHER" id="PTHR24221:SF203">
    <property type="entry name" value="ATP-BINDING_PERMEASE FUSION ABC TRANSPORTER-RELATED"/>
    <property type="match status" value="1"/>
</dbReference>
<feature type="transmembrane region" description="Helical" evidence="7">
    <location>
        <begin position="182"/>
        <end position="201"/>
    </location>
</feature>
<evidence type="ECO:0000256" key="1">
    <source>
        <dbReference type="ARBA" id="ARBA00004651"/>
    </source>
</evidence>
<dbReference type="SUPFAM" id="SSF52540">
    <property type="entry name" value="P-loop containing nucleoside triphosphate hydrolases"/>
    <property type="match status" value="1"/>
</dbReference>
<reference evidence="10" key="1">
    <citation type="submission" date="2021-08" db="EMBL/GenBank/DDBJ databases">
        <authorList>
            <person name="Nwanade C."/>
            <person name="Wang M."/>
            <person name="Masoudi A."/>
            <person name="Yu Z."/>
            <person name="Liu J."/>
        </authorList>
    </citation>
    <scope>NUCLEOTIDE SEQUENCE</scope>
    <source>
        <strain evidence="10">S141</strain>
    </source>
</reference>
<feature type="transmembrane region" description="Helical" evidence="7">
    <location>
        <begin position="36"/>
        <end position="60"/>
    </location>
</feature>
<dbReference type="Gene3D" id="3.40.50.300">
    <property type="entry name" value="P-loop containing nucleotide triphosphate hydrolases"/>
    <property type="match status" value="1"/>
</dbReference>
<name>A0ABY5WVJ5_LEICA</name>
<keyword evidence="2 7" id="KW-0812">Transmembrane</keyword>
<dbReference type="InterPro" id="IPR039421">
    <property type="entry name" value="Type_1_exporter"/>
</dbReference>
<dbReference type="GO" id="GO:0005524">
    <property type="term" value="F:ATP binding"/>
    <property type="evidence" value="ECO:0007669"/>
    <property type="project" value="UniProtKB-KW"/>
</dbReference>
<dbReference type="InterPro" id="IPR027417">
    <property type="entry name" value="P-loop_NTPase"/>
</dbReference>
<dbReference type="SMART" id="SM00382">
    <property type="entry name" value="AAA"/>
    <property type="match status" value="1"/>
</dbReference>
<dbReference type="RefSeq" id="WP_260002391.1">
    <property type="nucleotide sequence ID" value="NZ_CP081078.1"/>
</dbReference>
<feature type="domain" description="ABC transmembrane type-1" evidence="9">
    <location>
        <begin position="37"/>
        <end position="325"/>
    </location>
</feature>
<evidence type="ECO:0000259" key="9">
    <source>
        <dbReference type="PROSITE" id="PS50929"/>
    </source>
</evidence>
<feature type="transmembrane region" description="Helical" evidence="7">
    <location>
        <begin position="157"/>
        <end position="176"/>
    </location>
</feature>
<evidence type="ECO:0000259" key="8">
    <source>
        <dbReference type="PROSITE" id="PS50893"/>
    </source>
</evidence>
<dbReference type="InterPro" id="IPR011527">
    <property type="entry name" value="ABC1_TM_dom"/>
</dbReference>
<dbReference type="PANTHER" id="PTHR24221">
    <property type="entry name" value="ATP-BINDING CASSETTE SUB-FAMILY B"/>
    <property type="match status" value="1"/>
</dbReference>
<dbReference type="Gene3D" id="1.20.1560.10">
    <property type="entry name" value="ABC transporter type 1, transmembrane domain"/>
    <property type="match status" value="1"/>
</dbReference>
<dbReference type="InterPro" id="IPR017871">
    <property type="entry name" value="ABC_transporter-like_CS"/>
</dbReference>
<keyword evidence="6 7" id="KW-0472">Membrane</keyword>
<sequence>MNIGNLIDAFRQAEGPPPQRLGSFLRWCLAGAWPMLLLAAAFSALAGGMEAGTAFILGMLIDTAISSGPEQFFSAGNVAVIALALGFFLIVRPVLFGLSAASNAIVVQPNVNPLVLSRLNRWTLGQSVRFFDDDFAGRIAQKQMQTATAVTSVTTEMINVVAFALASLAGSLALLGSIDWRITGVFLVWLIAYFALIRWFLPRIRKRSGARAGARAMVTGQVVDSITNIKTVKLFAHADHEERTAQDAMVRFRDKSLHFGYLSASFRFCLMCLAGVLPVLLIGATLLLWQSGTATEGDIVAAGAVSIRIAQMTGWVSFTLMAIYSNVGEIENGMKTLSVRDRVEDTPGAKPLEVTEGEIVFDQVEFAYGRDVGGVQGIDLAIHPGEKLGIVGASGAGKSTLVSLLLRLYDGESGRILIDGQDIATVTQNSLRSQIGMVTQETAMFNRSARENILYGRPDASEEEVVAAAHKAEAHEFITELEDGQGRTGYDAFLGERGVKLSGGQRQRIALARAILKDAPILVLDEATSALDSEVEAAIQAALHRVMEGKTVLAIAHRLSTLSEMDRIIVMEKGRIAESGSHDELLARGGLYAQFWARQSGGFICTDEEQAAAE</sequence>
<evidence type="ECO:0000256" key="6">
    <source>
        <dbReference type="ARBA" id="ARBA00023136"/>
    </source>
</evidence>
<evidence type="ECO:0000313" key="11">
    <source>
        <dbReference type="Proteomes" id="UP001058184"/>
    </source>
</evidence>
<dbReference type="PROSITE" id="PS50893">
    <property type="entry name" value="ABC_TRANSPORTER_2"/>
    <property type="match status" value="1"/>
</dbReference>
<keyword evidence="4 10" id="KW-0067">ATP-binding</keyword>
<protein>
    <submittedName>
        <fullName evidence="10">ABC transporter ATP-binding protein/permease</fullName>
    </submittedName>
</protein>
<dbReference type="Pfam" id="PF00664">
    <property type="entry name" value="ABC_membrane"/>
    <property type="match status" value="1"/>
</dbReference>
<feature type="domain" description="ABC transporter" evidence="8">
    <location>
        <begin position="359"/>
        <end position="598"/>
    </location>
</feature>
<proteinExistence type="predicted"/>
<organism evidence="10 11">
    <name type="scientific">Leisingera caerulea</name>
    <name type="common">Phaeobacter caeruleus</name>
    <dbReference type="NCBI Taxonomy" id="506591"/>
    <lineage>
        <taxon>Bacteria</taxon>
        <taxon>Pseudomonadati</taxon>
        <taxon>Pseudomonadota</taxon>
        <taxon>Alphaproteobacteria</taxon>
        <taxon>Rhodobacterales</taxon>
        <taxon>Roseobacteraceae</taxon>
        <taxon>Leisingera</taxon>
    </lineage>
</organism>
<keyword evidence="11" id="KW-1185">Reference proteome</keyword>
<feature type="transmembrane region" description="Helical" evidence="7">
    <location>
        <begin position="259"/>
        <end position="289"/>
    </location>
</feature>
<comment type="subcellular location">
    <subcellularLocation>
        <location evidence="1">Cell membrane</location>
        <topology evidence="1">Multi-pass membrane protein</topology>
    </subcellularLocation>
</comment>
<dbReference type="PROSITE" id="PS50929">
    <property type="entry name" value="ABC_TM1F"/>
    <property type="match status" value="1"/>
</dbReference>